<feature type="region of interest" description="Disordered" evidence="1">
    <location>
        <begin position="266"/>
        <end position="301"/>
    </location>
</feature>
<dbReference type="EMBL" id="JAGKQM010000007">
    <property type="protein sequence ID" value="KAH0917094.1"/>
    <property type="molecule type" value="Genomic_DNA"/>
</dbReference>
<gene>
    <name evidence="2" type="ORF">HID58_024754</name>
</gene>
<feature type="compositionally biased region" description="Basic residues" evidence="1">
    <location>
        <begin position="274"/>
        <end position="285"/>
    </location>
</feature>
<name>A0ABQ8CJ31_BRANA</name>
<evidence type="ECO:0000313" key="3">
    <source>
        <dbReference type="Proteomes" id="UP000824890"/>
    </source>
</evidence>
<dbReference type="Proteomes" id="UP000824890">
    <property type="component" value="Unassembled WGS sequence"/>
</dbReference>
<protein>
    <submittedName>
        <fullName evidence="2">Uncharacterized protein</fullName>
    </submittedName>
</protein>
<evidence type="ECO:0000256" key="1">
    <source>
        <dbReference type="SAM" id="MobiDB-lite"/>
    </source>
</evidence>
<reference evidence="2 3" key="1">
    <citation type="submission" date="2021-05" db="EMBL/GenBank/DDBJ databases">
        <title>Genome Assembly of Synthetic Allotetraploid Brassica napus Reveals Homoeologous Exchanges between Subgenomes.</title>
        <authorList>
            <person name="Davis J.T."/>
        </authorList>
    </citation>
    <scope>NUCLEOTIDE SEQUENCE [LARGE SCALE GENOMIC DNA]</scope>
    <source>
        <strain evidence="3">cv. Da-Ae</strain>
        <tissue evidence="2">Seedling</tissue>
    </source>
</reference>
<comment type="caution">
    <text evidence="2">The sequence shown here is derived from an EMBL/GenBank/DDBJ whole genome shotgun (WGS) entry which is preliminary data.</text>
</comment>
<sequence>MRDQNSCYKKKYYIYKHIYKIKESIRYHLHYQERAVLFLVATLLLGDTISSRFSPSSSATELSHNCTFLLRDKEIENRFGRDGYGRRDNRSRSPLRERRTAGGFMNDARAAYSRRDGAYSRYDGVGDKTVWGQGGKEVYLGSRKIELALCTIWEAQADDMEGKGNVNNEEGIVSYVGTQPRSNGDVSVQIPHDVMVHDLHKWWEEDYKSNCDAMLPDDAQIIGALNGMEIAPKIQDETMIATETQDDDLLGEDLMEMECTVKEVEPVGDVSARVKPRKSSSHKSGGRSGFPFGIQNKKAGK</sequence>
<proteinExistence type="predicted"/>
<organism evidence="2 3">
    <name type="scientific">Brassica napus</name>
    <name type="common">Rape</name>
    <dbReference type="NCBI Taxonomy" id="3708"/>
    <lineage>
        <taxon>Eukaryota</taxon>
        <taxon>Viridiplantae</taxon>
        <taxon>Streptophyta</taxon>
        <taxon>Embryophyta</taxon>
        <taxon>Tracheophyta</taxon>
        <taxon>Spermatophyta</taxon>
        <taxon>Magnoliopsida</taxon>
        <taxon>eudicotyledons</taxon>
        <taxon>Gunneridae</taxon>
        <taxon>Pentapetalae</taxon>
        <taxon>rosids</taxon>
        <taxon>malvids</taxon>
        <taxon>Brassicales</taxon>
        <taxon>Brassicaceae</taxon>
        <taxon>Brassiceae</taxon>
        <taxon>Brassica</taxon>
    </lineage>
</organism>
<keyword evidence="3" id="KW-1185">Reference proteome</keyword>
<accession>A0ABQ8CJ31</accession>
<evidence type="ECO:0000313" key="2">
    <source>
        <dbReference type="EMBL" id="KAH0917094.1"/>
    </source>
</evidence>
<feature type="region of interest" description="Disordered" evidence="1">
    <location>
        <begin position="81"/>
        <end position="100"/>
    </location>
</feature>